<feature type="transmembrane region" description="Helical" evidence="1">
    <location>
        <begin position="316"/>
        <end position="336"/>
    </location>
</feature>
<evidence type="ECO:0000313" key="3">
    <source>
        <dbReference type="EMBL" id="CAG9311146.1"/>
    </source>
</evidence>
<dbReference type="InterPro" id="IPR057352">
    <property type="entry name" value="TPR_TmcB/C"/>
</dbReference>
<feature type="transmembrane region" description="Helical" evidence="1">
    <location>
        <begin position="1066"/>
        <end position="1089"/>
    </location>
</feature>
<proteinExistence type="predicted"/>
<accession>A0AAU9I9J5</accession>
<keyword evidence="1" id="KW-1133">Transmembrane helix</keyword>
<evidence type="ECO:0000313" key="4">
    <source>
        <dbReference type="Proteomes" id="UP001162131"/>
    </source>
</evidence>
<feature type="transmembrane region" description="Helical" evidence="1">
    <location>
        <begin position="290"/>
        <end position="310"/>
    </location>
</feature>
<sequence>MNGEKESPPKSDDFWKIASGKSEKNSIFEFYSQLYSNINNEENSIVWEKVIEAARGIVWCLQIISLLWLPDMKISNWNKNMILWEIIGYLKFDNICSELGIINECLILSILFTCSVFLSVITFIAAIYYSYSIPTLILSFFRNLFSLYIALFLVPSIEIFTIFLKYNFLHHDKVAEYQSNNDSAKYEISLALQTGIIFLLIFGLVLMIFYTQLSGEIRHSLHKNTITAKAHSKIDTHIAIFTYFLPIFYVAVAENSVIYLQILAIIFSAILIREAMIFRPYFSFYYNSIVILRLFTIAFISFIFILGRLMDNSLAISMFALILWPILSIFFIQLTIKSEKKVLKNIPNGMQNINSEYELERSLRSALLINDAENKEQIIQFFENFFIDKERSCSKLLVIWEANYCLFTLDSKSLAKVKIAKIKHFSNLILEGDYQEYLCNKNISNHESDILNFPSFFAEFQLIKKRDKELCINLLNFLNEITSLKPSMKKLKTKLNSIDEDITVLNKEYSRLTTKYSNSKEALSLYASYLKDITYDLEKSVSIELKLKSASRIFSSSFNDPNNFSCFNDNNGILIISNESESFGKILYANHKSAEIFKWPLNNFVSDNFFNFFHPYYIERIIAEAKHFVQFSSSLEIDLNQGFFLNLPNNLLECIGKLSVTTINNFIVSILIFRKKEIERQVALISDDFEIICHSTNFQKFSGKVNDNLIGSNIKNLFFCLEEFDLKPFTAYRLPYISNEMHLVLSYYELFELKLPYVILINDSKEIKNWRSEELDTYNNAKHLQLEPNFLSAELPDTWYSERINASSQKENQPEELLDSKMNLYEESYEDLENNEITDKNDDNRSQFSASNSRNKFLRAKKVSSRAVNVQHAAYVFCALVVVSFNIAVLVYAFSTINAISNINLPLHIGETGKYFQQIALSSQMILWAIISQVPESLALVPEINNRYIGSLSDFKALYSNITANAINWNHCSGQSIINDANMDLWHSDNGFYTKKSNLVNAAAEFIANGKDFEAKLIDSSLGSPWDPFHFLLLNGYGIALDYCYNSFNDIIDCQKSAIGGFKTHMTVLLSSGPIVLLVCILLISPAFYTMFKIENELWCDVRKNAYKSYFDHKQTILDRLRDVHFEENITFSDQKPSKKICRFYSYWKYAWRITVVQVAVYSFCLINILYLYDLCLEYLSNRPEAIQNLIKAQILYVNLGIWTIQAAANTWGFPLCVQFPSACPFYQADTKIDEIIFSIQSIRLALRNPKYSNVLSQKFKNLLYEDNQEISKDFFRFGAYSAQEHLTLEVYTQAYKINPPADLLNFVWNTLYIADFYDSAVTEIDDYSKSLIDNQMTIIAYSLVAFILSSFAAYIGIYLTFFINEKKYLQKINSILKMIPNNQ</sequence>
<keyword evidence="4" id="KW-1185">Reference proteome</keyword>
<feature type="transmembrane region" description="Helical" evidence="1">
    <location>
        <begin position="234"/>
        <end position="252"/>
    </location>
</feature>
<keyword evidence="1" id="KW-0472">Membrane</keyword>
<feature type="transmembrane region" description="Helical" evidence="1">
    <location>
        <begin position="1150"/>
        <end position="1173"/>
    </location>
</feature>
<name>A0AAU9I9J5_9CILI</name>
<comment type="caution">
    <text evidence="3">The sequence shown here is derived from an EMBL/GenBank/DDBJ whole genome shotgun (WGS) entry which is preliminary data.</text>
</comment>
<feature type="domain" description="TmcB/TmcC TPR repeats" evidence="2">
    <location>
        <begin position="439"/>
        <end position="540"/>
    </location>
</feature>
<reference evidence="3" key="1">
    <citation type="submission" date="2021-09" db="EMBL/GenBank/DDBJ databases">
        <authorList>
            <consortium name="AG Swart"/>
            <person name="Singh M."/>
            <person name="Singh A."/>
            <person name="Seah K."/>
            <person name="Emmerich C."/>
        </authorList>
    </citation>
    <scope>NUCLEOTIDE SEQUENCE</scope>
    <source>
        <strain evidence="3">ATCC30299</strain>
    </source>
</reference>
<feature type="transmembrane region" description="Helical" evidence="1">
    <location>
        <begin position="1339"/>
        <end position="1364"/>
    </location>
</feature>
<feature type="transmembrane region" description="Helical" evidence="1">
    <location>
        <begin position="188"/>
        <end position="213"/>
    </location>
</feature>
<dbReference type="Proteomes" id="UP001162131">
    <property type="component" value="Unassembled WGS sequence"/>
</dbReference>
<dbReference type="EMBL" id="CAJZBQ010000004">
    <property type="protein sequence ID" value="CAG9311146.1"/>
    <property type="molecule type" value="Genomic_DNA"/>
</dbReference>
<evidence type="ECO:0000259" key="2">
    <source>
        <dbReference type="Pfam" id="PF25474"/>
    </source>
</evidence>
<gene>
    <name evidence="3" type="ORF">BSTOLATCC_MIC3439</name>
</gene>
<protein>
    <recommendedName>
        <fullName evidence="2">TmcB/TmcC TPR repeats domain-containing protein</fullName>
    </recommendedName>
</protein>
<feature type="transmembrane region" description="Helical" evidence="1">
    <location>
        <begin position="106"/>
        <end position="131"/>
    </location>
</feature>
<dbReference type="Pfam" id="PF25474">
    <property type="entry name" value="TPR_TmcB"/>
    <property type="match status" value="1"/>
</dbReference>
<organism evidence="3 4">
    <name type="scientific">Blepharisma stoltei</name>
    <dbReference type="NCBI Taxonomy" id="1481888"/>
    <lineage>
        <taxon>Eukaryota</taxon>
        <taxon>Sar</taxon>
        <taxon>Alveolata</taxon>
        <taxon>Ciliophora</taxon>
        <taxon>Postciliodesmatophora</taxon>
        <taxon>Heterotrichea</taxon>
        <taxon>Heterotrichida</taxon>
        <taxon>Blepharismidae</taxon>
        <taxon>Blepharisma</taxon>
    </lineage>
</organism>
<evidence type="ECO:0000256" key="1">
    <source>
        <dbReference type="SAM" id="Phobius"/>
    </source>
</evidence>
<feature type="transmembrane region" description="Helical" evidence="1">
    <location>
        <begin position="258"/>
        <end position="278"/>
    </location>
</feature>
<feature type="transmembrane region" description="Helical" evidence="1">
    <location>
        <begin position="143"/>
        <end position="168"/>
    </location>
</feature>
<feature type="transmembrane region" description="Helical" evidence="1">
    <location>
        <begin position="874"/>
        <end position="894"/>
    </location>
</feature>
<keyword evidence="1" id="KW-0812">Transmembrane</keyword>